<feature type="domain" description="Ig-like" evidence="4">
    <location>
        <begin position="1106"/>
        <end position="1192"/>
    </location>
</feature>
<keyword evidence="3" id="KW-0472">Membrane</keyword>
<feature type="transmembrane region" description="Helical" evidence="3">
    <location>
        <begin position="1532"/>
        <end position="1557"/>
    </location>
</feature>
<dbReference type="InterPro" id="IPR036116">
    <property type="entry name" value="FN3_sf"/>
</dbReference>
<accession>A0AAE1D4F9</accession>
<keyword evidence="3" id="KW-1133">Transmembrane helix</keyword>
<dbReference type="Pfam" id="PF07686">
    <property type="entry name" value="V-set"/>
    <property type="match status" value="1"/>
</dbReference>
<dbReference type="InterPro" id="IPR050964">
    <property type="entry name" value="Striated_Muscle_Regulatory"/>
</dbReference>
<dbReference type="InterPro" id="IPR013106">
    <property type="entry name" value="Ig_V-set"/>
</dbReference>
<feature type="compositionally biased region" description="Polar residues" evidence="2">
    <location>
        <begin position="1633"/>
        <end position="1675"/>
    </location>
</feature>
<dbReference type="EMBL" id="JAWDGP010005445">
    <property type="protein sequence ID" value="KAK3756902.1"/>
    <property type="molecule type" value="Genomic_DNA"/>
</dbReference>
<evidence type="ECO:0000259" key="5">
    <source>
        <dbReference type="PROSITE" id="PS50853"/>
    </source>
</evidence>
<dbReference type="SUPFAM" id="SSF48726">
    <property type="entry name" value="Immunoglobulin"/>
    <property type="match status" value="3"/>
</dbReference>
<evidence type="ECO:0000256" key="2">
    <source>
        <dbReference type="SAM" id="MobiDB-lite"/>
    </source>
</evidence>
<proteinExistence type="predicted"/>
<feature type="domain" description="Fibronectin type-III" evidence="5">
    <location>
        <begin position="498"/>
        <end position="589"/>
    </location>
</feature>
<feature type="domain" description="Fibronectin type-III" evidence="5">
    <location>
        <begin position="923"/>
        <end position="1015"/>
    </location>
</feature>
<dbReference type="Gene3D" id="2.60.40.10">
    <property type="entry name" value="Immunoglobulins"/>
    <property type="match status" value="9"/>
</dbReference>
<keyword evidence="1" id="KW-0677">Repeat</keyword>
<dbReference type="SMART" id="SM00060">
    <property type="entry name" value="FN3"/>
    <property type="match status" value="6"/>
</dbReference>
<dbReference type="Pfam" id="PF07679">
    <property type="entry name" value="I-set"/>
    <property type="match status" value="1"/>
</dbReference>
<feature type="domain" description="Fibronectin type-III" evidence="5">
    <location>
        <begin position="1329"/>
        <end position="1422"/>
    </location>
</feature>
<keyword evidence="7" id="KW-1185">Reference proteome</keyword>
<evidence type="ECO:0000313" key="6">
    <source>
        <dbReference type="EMBL" id="KAK3756902.1"/>
    </source>
</evidence>
<dbReference type="InterPro" id="IPR013098">
    <property type="entry name" value="Ig_I-set"/>
</dbReference>
<dbReference type="Proteomes" id="UP001283361">
    <property type="component" value="Unassembled WGS sequence"/>
</dbReference>
<dbReference type="SMART" id="SM00409">
    <property type="entry name" value="IG"/>
    <property type="match status" value="3"/>
</dbReference>
<dbReference type="PANTHER" id="PTHR13817:SF73">
    <property type="entry name" value="FIBRONECTIN TYPE-III DOMAIN-CONTAINING PROTEIN"/>
    <property type="match status" value="1"/>
</dbReference>
<dbReference type="InterPro" id="IPR003961">
    <property type="entry name" value="FN3_dom"/>
</dbReference>
<dbReference type="PROSITE" id="PS50853">
    <property type="entry name" value="FN3"/>
    <property type="match status" value="6"/>
</dbReference>
<dbReference type="InterPro" id="IPR013783">
    <property type="entry name" value="Ig-like_fold"/>
</dbReference>
<protein>
    <recommendedName>
        <fullName evidence="8">Ig-like and fibronectin type-III domain-containing protein C25G4.10</fullName>
    </recommendedName>
</protein>
<dbReference type="InterPro" id="IPR003599">
    <property type="entry name" value="Ig_sub"/>
</dbReference>
<organism evidence="6 7">
    <name type="scientific">Elysia crispata</name>
    <name type="common">lettuce slug</name>
    <dbReference type="NCBI Taxonomy" id="231223"/>
    <lineage>
        <taxon>Eukaryota</taxon>
        <taxon>Metazoa</taxon>
        <taxon>Spiralia</taxon>
        <taxon>Lophotrochozoa</taxon>
        <taxon>Mollusca</taxon>
        <taxon>Gastropoda</taxon>
        <taxon>Heterobranchia</taxon>
        <taxon>Euthyneura</taxon>
        <taxon>Panpulmonata</taxon>
        <taxon>Sacoglossa</taxon>
        <taxon>Placobranchoidea</taxon>
        <taxon>Plakobranchidae</taxon>
        <taxon>Elysia</taxon>
    </lineage>
</organism>
<dbReference type="InterPro" id="IPR013151">
    <property type="entry name" value="Immunoglobulin_dom"/>
</dbReference>
<feature type="domain" description="Ig-like" evidence="4">
    <location>
        <begin position="1004"/>
        <end position="1097"/>
    </location>
</feature>
<dbReference type="InterPro" id="IPR036179">
    <property type="entry name" value="Ig-like_dom_sf"/>
</dbReference>
<dbReference type="InterPro" id="IPR002602">
    <property type="entry name" value="DB"/>
</dbReference>
<dbReference type="Pfam" id="PF00041">
    <property type="entry name" value="fn3"/>
    <property type="match status" value="4"/>
</dbReference>
<dbReference type="InterPro" id="IPR003598">
    <property type="entry name" value="Ig_sub2"/>
</dbReference>
<name>A0AAE1D4F9_9GAST</name>
<reference evidence="6" key="1">
    <citation type="journal article" date="2023" name="G3 (Bethesda)">
        <title>A reference genome for the long-term kleptoplast-retaining sea slug Elysia crispata morphotype clarki.</title>
        <authorList>
            <person name="Eastman K.E."/>
            <person name="Pendleton A.L."/>
            <person name="Shaikh M.A."/>
            <person name="Suttiyut T."/>
            <person name="Ogas R."/>
            <person name="Tomko P."/>
            <person name="Gavelis G."/>
            <person name="Widhalm J.R."/>
            <person name="Wisecaver J.H."/>
        </authorList>
    </citation>
    <scope>NUCLEOTIDE SEQUENCE</scope>
    <source>
        <strain evidence="6">ECLA1</strain>
    </source>
</reference>
<feature type="domain" description="Fibronectin type-III" evidence="5">
    <location>
        <begin position="286"/>
        <end position="385"/>
    </location>
</feature>
<evidence type="ECO:0000259" key="4">
    <source>
        <dbReference type="PROSITE" id="PS50835"/>
    </source>
</evidence>
<evidence type="ECO:0000256" key="1">
    <source>
        <dbReference type="ARBA" id="ARBA00022737"/>
    </source>
</evidence>
<feature type="domain" description="Fibronectin type-III" evidence="5">
    <location>
        <begin position="1426"/>
        <end position="1515"/>
    </location>
</feature>
<feature type="region of interest" description="Disordered" evidence="2">
    <location>
        <begin position="1626"/>
        <end position="1675"/>
    </location>
</feature>
<dbReference type="PROSITE" id="PS50835">
    <property type="entry name" value="IG_LIKE"/>
    <property type="match status" value="3"/>
</dbReference>
<feature type="domain" description="Ig-like" evidence="4">
    <location>
        <begin position="67"/>
        <end position="153"/>
    </location>
</feature>
<dbReference type="SMART" id="SM00408">
    <property type="entry name" value="IGc2"/>
    <property type="match status" value="3"/>
</dbReference>
<evidence type="ECO:0008006" key="8">
    <source>
        <dbReference type="Google" id="ProtNLM"/>
    </source>
</evidence>
<dbReference type="Pfam" id="PF00047">
    <property type="entry name" value="ig"/>
    <property type="match status" value="1"/>
</dbReference>
<dbReference type="CDD" id="cd00096">
    <property type="entry name" value="Ig"/>
    <property type="match status" value="1"/>
</dbReference>
<feature type="domain" description="Fibronectin type-III" evidence="5">
    <location>
        <begin position="708"/>
        <end position="801"/>
    </location>
</feature>
<dbReference type="PANTHER" id="PTHR13817">
    <property type="entry name" value="TITIN"/>
    <property type="match status" value="1"/>
</dbReference>
<gene>
    <name evidence="6" type="ORF">RRG08_009445</name>
</gene>
<dbReference type="InterPro" id="IPR007110">
    <property type="entry name" value="Ig-like_dom"/>
</dbReference>
<comment type="caution">
    <text evidence="6">The sequence shown here is derived from an EMBL/GenBank/DDBJ whole genome shotgun (WGS) entry which is preliminary data.</text>
</comment>
<evidence type="ECO:0000313" key="7">
    <source>
        <dbReference type="Proteomes" id="UP001283361"/>
    </source>
</evidence>
<sequence>MRLVNFEVFIEGSSSASPGRYSRETPNLLLGRRVQGQVMMGCWTSQALVVTLVALLCAVSVQAATDPVIISPPQTVQENVGSTAVLKCRIQNLGDYQVTWTFVSHDFVIFEDGALMTSHPSKYTLLNAHVGYIYDLQILDVELSDQGFYKCSAGPASIISHLDVIEMEDLPMPNDPDGINVTDCCVAKGVSEACLPSCYPPNISLSTFDIVDKCGASSDVISLIDCFSDGSNHDTCCLSRGVDIACLDFCHNSLRLTSETAICLNDSQVNTLLSCAVSGAELFPSAPTSVSAIAVNTGSPAILIKWAPPEKNAEAVTGYKIMYRSVTNTTYKSILIQDRGMFMYRLSKENADISANQGYSIHLVALAKHGISLGSIDIELYVGDESLHDTMSQSIDECCERRNVGSTCRTILCRSKTWSEFDTSNSLQCFPFLDSVFTCLAGERNHTGCCQAFEVTSECLPLCSGHPPRFDSSLAGCVAQMHLVEACVQQGFASQPAPPTNLMVQHVTNNLAQISFDPSTSNLTRYIVLLRTGTVSEPFELVQYLSPTTTTFVLSKLTESTFYWVRVVAETEEQDSLPSETVSFLTYSESYEEPVNRPVRLDPYDFKGCCEASGMPSLCADGCIYRVNMTDYFLPFLDTCYSHIGSVLACASDGRDHRNCCRRRNINEACEDLCVHTKRGPLDSKYVPVCVPETATAVFCYSEGLWSLPRYPNVVVTDVSNHTITLNWTHPISGAIVDSYSISYKPVNADQEKTRKMMTTKLGYILQDLQPATAYEINVFSVNENGTSAPSPTITEYTLEYASPEIPVNITVEPQGRAFWQNITHCCKSTVSETCRDLCLNKQSAMDQSGICFRESNTMLACLSDGQDHRLCCEERNLPSVCLSICGGNAISDSVTQATCMSYTYRDIIFSCFLERQGLIPKAPLSFFAERSDFEGLNVTLSWVTPGFCGADCYYTVYYWAEADSDNKTTQETTSTSLELTVDSINKRYKFMVVAHNSYGSGPPSATRSLYIGQYARDVKVYLNGTLKMVDQGDSATLVCSIADFPQDKEQLLVRWFFNNRRLVHIGHLLYLNDVSVKDEGTYTCEVTDYLTTSSASFYLPIKAAPRFSEMRIDSIPPGVIGRAAKIACWFRGFPNSDENAWTKDGHKLKENLSKLSMNMDQRYHTGITSYRLKIANVVESDYGDYSIRVSNKFGSTSCFVRLHNPEDENIIDVAPAVPNPRQCCAQRGVPALCQELCDFNVNVEQVLQDSKYSTCLEFFNSFITCGADGRDHTKCCQESAVLPSCQAMCRGVVPDFVESNPINLLTCIGDWQPILKCMEAGSENLPFRPENVTLSLANNGQDIVVTWSPPSLAASRVEHYIIYYSQNDSDITEHVSVSYNVFRYELKGLEAMEQYEIWIIATNKFGQSLPTSKSGIETSSFIVTSPTHLTVSHVPGSSDMILTWTMTHREYYHSFTIYYKRDTDKSYKQIPNVHGTSYTFSGLDPGKTYFAYVVGIGPVMSLPSDTVEFTTQEFGVAEEQRKKDDFDGEKIAVGVGVTLAVIALIVIIVLVFFFIFKARLAPPKVDDTVAFENPGFGSSNASVKIRGIDGDSFNYGHLEEEGVSAAEVKAAQHVYENSGFENSKDASAVQAGESSSGTQCFENPTYSLSGAGDTSMTSNGTGNDSVATLELNQS</sequence>
<dbReference type="SUPFAM" id="SSF49265">
    <property type="entry name" value="Fibronectin type III"/>
    <property type="match status" value="4"/>
</dbReference>
<dbReference type="Pfam" id="PF01682">
    <property type="entry name" value="DB"/>
    <property type="match status" value="5"/>
</dbReference>
<dbReference type="CDD" id="cd00063">
    <property type="entry name" value="FN3"/>
    <property type="match status" value="6"/>
</dbReference>
<keyword evidence="3" id="KW-0812">Transmembrane</keyword>
<evidence type="ECO:0000256" key="3">
    <source>
        <dbReference type="SAM" id="Phobius"/>
    </source>
</evidence>